<proteinExistence type="predicted"/>
<accession>A0ABV6U404</accession>
<gene>
    <name evidence="2" type="ORF">ACFHYQ_06015</name>
</gene>
<evidence type="ECO:0000313" key="3">
    <source>
        <dbReference type="Proteomes" id="UP001589870"/>
    </source>
</evidence>
<dbReference type="Proteomes" id="UP001589870">
    <property type="component" value="Unassembled WGS sequence"/>
</dbReference>
<feature type="compositionally biased region" description="Low complexity" evidence="1">
    <location>
        <begin position="9"/>
        <end position="20"/>
    </location>
</feature>
<dbReference type="EMBL" id="JBHMQT010000006">
    <property type="protein sequence ID" value="MFC0861851.1"/>
    <property type="molecule type" value="Genomic_DNA"/>
</dbReference>
<feature type="region of interest" description="Disordered" evidence="1">
    <location>
        <begin position="1"/>
        <end position="20"/>
    </location>
</feature>
<evidence type="ECO:0000313" key="2">
    <source>
        <dbReference type="EMBL" id="MFC0861851.1"/>
    </source>
</evidence>
<organism evidence="2 3">
    <name type="scientific">Sphaerimonospora cavernae</name>
    <dbReference type="NCBI Taxonomy" id="1740611"/>
    <lineage>
        <taxon>Bacteria</taxon>
        <taxon>Bacillati</taxon>
        <taxon>Actinomycetota</taxon>
        <taxon>Actinomycetes</taxon>
        <taxon>Streptosporangiales</taxon>
        <taxon>Streptosporangiaceae</taxon>
        <taxon>Sphaerimonospora</taxon>
    </lineage>
</organism>
<reference evidence="2 3" key="1">
    <citation type="submission" date="2024-09" db="EMBL/GenBank/DDBJ databases">
        <authorList>
            <person name="Sun Q."/>
            <person name="Mori K."/>
        </authorList>
    </citation>
    <scope>NUCLEOTIDE SEQUENCE [LARGE SCALE GENOMIC DNA]</scope>
    <source>
        <strain evidence="2 3">TBRC 1851</strain>
    </source>
</reference>
<keyword evidence="3" id="KW-1185">Reference proteome</keyword>
<evidence type="ECO:0000256" key="1">
    <source>
        <dbReference type="SAM" id="MobiDB-lite"/>
    </source>
</evidence>
<sequence>MRIDDPSEAAEPAPSEPSEAVCSALFCSRTRTGERPQHDEELRMTIRIDDLENGAELPDDVLDTVIGGRDPMMGPSPKVCTSINNGQPDTCWDYPG</sequence>
<comment type="caution">
    <text evidence="2">The sequence shown here is derived from an EMBL/GenBank/DDBJ whole genome shotgun (WGS) entry which is preliminary data.</text>
</comment>
<protein>
    <submittedName>
        <fullName evidence="2">Uncharacterized protein</fullName>
    </submittedName>
</protein>
<name>A0ABV6U404_9ACTN</name>